<evidence type="ECO:0000313" key="2">
    <source>
        <dbReference type="Proteomes" id="UP000050326"/>
    </source>
</evidence>
<sequence length="40" mass="4858">MRVIAIDTEKDLSELYKQITSELLEYYHFAYLASNQLKYR</sequence>
<protein>
    <submittedName>
        <fullName evidence="1">Uncharacterized protein</fullName>
    </submittedName>
</protein>
<organism evidence="1 2">
    <name type="scientific">Oxobacter pfennigii</name>
    <dbReference type="NCBI Taxonomy" id="36849"/>
    <lineage>
        <taxon>Bacteria</taxon>
        <taxon>Bacillati</taxon>
        <taxon>Bacillota</taxon>
        <taxon>Clostridia</taxon>
        <taxon>Eubacteriales</taxon>
        <taxon>Clostridiaceae</taxon>
        <taxon>Oxobacter</taxon>
    </lineage>
</organism>
<reference evidence="1 2" key="1">
    <citation type="submission" date="2015-09" db="EMBL/GenBank/DDBJ databases">
        <title>Genome sequence of Oxobacter pfennigii DSM 3222.</title>
        <authorList>
            <person name="Poehlein A."/>
            <person name="Bengelsdorf F.R."/>
            <person name="Schiel-Bengelsdorf B."/>
            <person name="Duerre P."/>
            <person name="Daniel R."/>
        </authorList>
    </citation>
    <scope>NUCLEOTIDE SEQUENCE [LARGE SCALE GENOMIC DNA]</scope>
    <source>
        <strain evidence="1 2">DSM 3222</strain>
    </source>
</reference>
<gene>
    <name evidence="1" type="ORF">OXPF_28960</name>
</gene>
<evidence type="ECO:0000313" key="1">
    <source>
        <dbReference type="EMBL" id="KPU43455.1"/>
    </source>
</evidence>
<comment type="caution">
    <text evidence="1">The sequence shown here is derived from an EMBL/GenBank/DDBJ whole genome shotgun (WGS) entry which is preliminary data.</text>
</comment>
<dbReference type="RefSeq" id="WP_278308401.1">
    <property type="nucleotide sequence ID" value="NZ_LKET01000039.1"/>
</dbReference>
<dbReference type="EMBL" id="LKET01000039">
    <property type="protein sequence ID" value="KPU43455.1"/>
    <property type="molecule type" value="Genomic_DNA"/>
</dbReference>
<keyword evidence="2" id="KW-1185">Reference proteome</keyword>
<dbReference type="AlphaFoldDB" id="A0A0P8W6Q9"/>
<proteinExistence type="predicted"/>
<dbReference type="Proteomes" id="UP000050326">
    <property type="component" value="Unassembled WGS sequence"/>
</dbReference>
<name>A0A0P8W6Q9_9CLOT</name>
<accession>A0A0P8W6Q9</accession>